<dbReference type="UniPathway" id="UPA00098">
    <property type="reaction ID" value="UER00361"/>
</dbReference>
<comment type="catalytic activity">
    <reaction evidence="4">
        <text>L-proline + NAD(+) = (S)-1-pyrroline-5-carboxylate + NADH + 2 H(+)</text>
        <dbReference type="Rhea" id="RHEA:14105"/>
        <dbReference type="ChEBI" id="CHEBI:15378"/>
        <dbReference type="ChEBI" id="CHEBI:17388"/>
        <dbReference type="ChEBI" id="CHEBI:57540"/>
        <dbReference type="ChEBI" id="CHEBI:57945"/>
        <dbReference type="ChEBI" id="CHEBI:60039"/>
        <dbReference type="EC" id="1.5.1.2"/>
    </reaction>
</comment>
<dbReference type="EC" id="1.5.1.2" evidence="4"/>
<keyword evidence="2 4" id="KW-0521">NADP</keyword>
<reference evidence="6 7" key="1">
    <citation type="submission" date="2020-08" db="EMBL/GenBank/DDBJ databases">
        <title>Draft genome sequence of Parasphingopyxis sp. GrpM-11.</title>
        <authorList>
            <person name="Oh J."/>
            <person name="Roh D.-H."/>
        </authorList>
    </citation>
    <scope>NUCLEOTIDE SEQUENCE [LARGE SCALE GENOMIC DNA]</scope>
    <source>
        <strain evidence="6 7">GrpM-11</strain>
    </source>
</reference>
<keyword evidence="7" id="KW-1185">Reference proteome</keyword>
<dbReference type="HAMAP" id="MF_01925">
    <property type="entry name" value="P5C_reductase"/>
    <property type="match status" value="1"/>
</dbReference>
<organism evidence="6 7">
    <name type="scientific">Parasphingopyxis marina</name>
    <dbReference type="NCBI Taxonomy" id="2761622"/>
    <lineage>
        <taxon>Bacteria</taxon>
        <taxon>Pseudomonadati</taxon>
        <taxon>Pseudomonadota</taxon>
        <taxon>Alphaproteobacteria</taxon>
        <taxon>Sphingomonadales</taxon>
        <taxon>Sphingomonadaceae</taxon>
        <taxon>Parasphingopyxis</taxon>
    </lineage>
</organism>
<evidence type="ECO:0000256" key="3">
    <source>
        <dbReference type="ARBA" id="ARBA00023002"/>
    </source>
</evidence>
<dbReference type="Pfam" id="PF14748">
    <property type="entry name" value="P5CR_dimer"/>
    <property type="match status" value="1"/>
</dbReference>
<name>A0A842I368_9SPHN</name>
<dbReference type="EMBL" id="JACJVJ010000002">
    <property type="protein sequence ID" value="MBC2778384.1"/>
    <property type="molecule type" value="Genomic_DNA"/>
</dbReference>
<keyword evidence="4" id="KW-0641">Proline biosynthesis</keyword>
<evidence type="ECO:0000256" key="4">
    <source>
        <dbReference type="HAMAP-Rule" id="MF_01925"/>
    </source>
</evidence>
<dbReference type="InterPro" id="IPR053790">
    <property type="entry name" value="P5CR-like_CS"/>
</dbReference>
<gene>
    <name evidence="4" type="primary">proC</name>
    <name evidence="6" type="ORF">H6P80_12225</name>
</gene>
<comment type="similarity">
    <text evidence="1 4">Belongs to the pyrroline-5-carboxylate reductase family.</text>
</comment>
<keyword evidence="3 4" id="KW-0560">Oxidoreductase</keyword>
<keyword evidence="4" id="KW-0963">Cytoplasm</keyword>
<comment type="subcellular location">
    <subcellularLocation>
        <location evidence="4">Cytoplasm</location>
    </subcellularLocation>
</comment>
<dbReference type="InterPro" id="IPR029036">
    <property type="entry name" value="P5CR_dimer"/>
</dbReference>
<evidence type="ECO:0000256" key="2">
    <source>
        <dbReference type="ARBA" id="ARBA00022857"/>
    </source>
</evidence>
<dbReference type="InterPro" id="IPR036291">
    <property type="entry name" value="NAD(P)-bd_dom_sf"/>
</dbReference>
<accession>A0A842I368</accession>
<feature type="domain" description="Pyrroline-5-carboxylate reductase dimerisation" evidence="5">
    <location>
        <begin position="144"/>
        <end position="249"/>
    </location>
</feature>
<evidence type="ECO:0000313" key="7">
    <source>
        <dbReference type="Proteomes" id="UP000564378"/>
    </source>
</evidence>
<keyword evidence="4" id="KW-0028">Amino-acid biosynthesis</keyword>
<dbReference type="GO" id="GO:0005737">
    <property type="term" value="C:cytoplasm"/>
    <property type="evidence" value="ECO:0007669"/>
    <property type="project" value="UniProtKB-SubCell"/>
</dbReference>
<dbReference type="Gene3D" id="1.10.3730.10">
    <property type="entry name" value="ProC C-terminal domain-like"/>
    <property type="match status" value="1"/>
</dbReference>
<dbReference type="PROSITE" id="PS00521">
    <property type="entry name" value="P5CR"/>
    <property type="match status" value="1"/>
</dbReference>
<dbReference type="PANTHER" id="PTHR11645">
    <property type="entry name" value="PYRROLINE-5-CARBOXYLATE REDUCTASE"/>
    <property type="match status" value="1"/>
</dbReference>
<proteinExistence type="inferred from homology"/>
<dbReference type="GO" id="GO:0055129">
    <property type="term" value="P:L-proline biosynthetic process"/>
    <property type="evidence" value="ECO:0007669"/>
    <property type="project" value="UniProtKB-UniRule"/>
</dbReference>
<dbReference type="SUPFAM" id="SSF48179">
    <property type="entry name" value="6-phosphogluconate dehydrogenase C-terminal domain-like"/>
    <property type="match status" value="1"/>
</dbReference>
<dbReference type="Proteomes" id="UP000564378">
    <property type="component" value="Unassembled WGS sequence"/>
</dbReference>
<comment type="catalytic activity">
    <reaction evidence="4">
        <text>L-proline + NADP(+) = (S)-1-pyrroline-5-carboxylate + NADPH + 2 H(+)</text>
        <dbReference type="Rhea" id="RHEA:14109"/>
        <dbReference type="ChEBI" id="CHEBI:15378"/>
        <dbReference type="ChEBI" id="CHEBI:17388"/>
        <dbReference type="ChEBI" id="CHEBI:57783"/>
        <dbReference type="ChEBI" id="CHEBI:58349"/>
        <dbReference type="ChEBI" id="CHEBI:60039"/>
        <dbReference type="EC" id="1.5.1.2"/>
    </reaction>
</comment>
<dbReference type="GO" id="GO:0004735">
    <property type="term" value="F:pyrroline-5-carboxylate reductase activity"/>
    <property type="evidence" value="ECO:0007669"/>
    <property type="project" value="UniProtKB-UniRule"/>
</dbReference>
<comment type="pathway">
    <text evidence="4">Amino-acid biosynthesis; L-proline biosynthesis; L-proline from L-glutamate 5-semialdehyde: step 1/1.</text>
</comment>
<dbReference type="FunFam" id="1.10.3730.10:FF:000001">
    <property type="entry name" value="Pyrroline-5-carboxylate reductase"/>
    <property type="match status" value="1"/>
</dbReference>
<evidence type="ECO:0000256" key="1">
    <source>
        <dbReference type="ARBA" id="ARBA00005525"/>
    </source>
</evidence>
<evidence type="ECO:0000259" key="5">
    <source>
        <dbReference type="Pfam" id="PF14748"/>
    </source>
</evidence>
<comment type="function">
    <text evidence="4">Catalyzes the reduction of 1-pyrroline-5-carboxylate (PCA) to L-proline.</text>
</comment>
<evidence type="ECO:0000313" key="6">
    <source>
        <dbReference type="EMBL" id="MBC2778384.1"/>
    </source>
</evidence>
<dbReference type="PANTHER" id="PTHR11645:SF0">
    <property type="entry name" value="PYRROLINE-5-CARBOXYLATE REDUCTASE 3"/>
    <property type="match status" value="1"/>
</dbReference>
<dbReference type="Gene3D" id="3.40.50.720">
    <property type="entry name" value="NAD(P)-binding Rossmann-like Domain"/>
    <property type="match status" value="1"/>
</dbReference>
<dbReference type="InterPro" id="IPR008927">
    <property type="entry name" value="6-PGluconate_DH-like_C_sf"/>
</dbReference>
<protein>
    <recommendedName>
        <fullName evidence="4">Pyrroline-5-carboxylate reductase</fullName>
        <shortName evidence="4">P5C reductase</shortName>
        <shortName evidence="4">P5CR</shortName>
        <ecNumber evidence="4">1.5.1.2</ecNumber>
    </recommendedName>
    <alternativeName>
        <fullName evidence="4">PCA reductase</fullName>
    </alternativeName>
</protein>
<dbReference type="AlphaFoldDB" id="A0A842I368"/>
<sequence>MAGAMLKGWIGAGEAPGRFQVVDPSHPDLPPGVNWHEGPPGEGFGDAVVQLGFKPQMLGDIAPGLAGAVGAETTLTSIMAGVELASLRAAFPDAGAIVRVMPNMPVAIGKGAVGLIAEDRAAPGVEEIGALAGKLGTAEWVADEALIHVLTALVGSGPAFVYRYIDALARGGERLGLDADVSRRLSLAMAEGASALAAGSGESPAALADRVASPGGTTRKGLDVLDDGEALAGVIGAALDAATARAREMAEEAKR</sequence>
<comment type="caution">
    <text evidence="6">The sequence shown here is derived from an EMBL/GenBank/DDBJ whole genome shotgun (WGS) entry which is preliminary data.</text>
</comment>
<dbReference type="SUPFAM" id="SSF51735">
    <property type="entry name" value="NAD(P)-binding Rossmann-fold domains"/>
    <property type="match status" value="1"/>
</dbReference>
<dbReference type="InterPro" id="IPR000304">
    <property type="entry name" value="Pyrroline-COOH_reductase"/>
</dbReference>